<sequence>MDASSTDDGIDLLVDLSDHSNSFAGYLLSVRLPMKNAGCFKLSVRKTRPQVYLEDRTSSGALMRLEARTCSLTPQSCLKLEIHYSSSSSWSY</sequence>
<gene>
    <name evidence="1" type="ORF">WN944_014315</name>
</gene>
<proteinExistence type="predicted"/>
<accession>A0AAP0QIM0</accession>
<reference evidence="1 2" key="1">
    <citation type="submission" date="2024-05" db="EMBL/GenBank/DDBJ databases">
        <title>Haplotype-resolved chromosome-level genome assembly of Huyou (Citrus changshanensis).</title>
        <authorList>
            <person name="Miao C."/>
            <person name="Chen W."/>
            <person name="Wu Y."/>
            <person name="Wang L."/>
            <person name="Zhao S."/>
            <person name="Grierson D."/>
            <person name="Xu C."/>
            <person name="Chen K."/>
        </authorList>
    </citation>
    <scope>NUCLEOTIDE SEQUENCE [LARGE SCALE GENOMIC DNA]</scope>
    <source>
        <strain evidence="1">01-14</strain>
        <tissue evidence="1">Leaf</tissue>
    </source>
</reference>
<dbReference type="AlphaFoldDB" id="A0AAP0QIM0"/>
<comment type="caution">
    <text evidence="1">The sequence shown here is derived from an EMBL/GenBank/DDBJ whole genome shotgun (WGS) entry which is preliminary data.</text>
</comment>
<evidence type="ECO:0000313" key="1">
    <source>
        <dbReference type="EMBL" id="KAK9199128.1"/>
    </source>
</evidence>
<evidence type="ECO:0000313" key="2">
    <source>
        <dbReference type="Proteomes" id="UP001428341"/>
    </source>
</evidence>
<organism evidence="1 2">
    <name type="scientific">Citrus x changshan-huyou</name>
    <dbReference type="NCBI Taxonomy" id="2935761"/>
    <lineage>
        <taxon>Eukaryota</taxon>
        <taxon>Viridiplantae</taxon>
        <taxon>Streptophyta</taxon>
        <taxon>Embryophyta</taxon>
        <taxon>Tracheophyta</taxon>
        <taxon>Spermatophyta</taxon>
        <taxon>Magnoliopsida</taxon>
        <taxon>eudicotyledons</taxon>
        <taxon>Gunneridae</taxon>
        <taxon>Pentapetalae</taxon>
        <taxon>rosids</taxon>
        <taxon>malvids</taxon>
        <taxon>Sapindales</taxon>
        <taxon>Rutaceae</taxon>
        <taxon>Aurantioideae</taxon>
        <taxon>Citrus</taxon>
    </lineage>
</organism>
<name>A0AAP0QIM0_9ROSI</name>
<dbReference type="EMBL" id="JBCGBO010000005">
    <property type="protein sequence ID" value="KAK9199128.1"/>
    <property type="molecule type" value="Genomic_DNA"/>
</dbReference>
<protein>
    <submittedName>
        <fullName evidence="1">Uncharacterized protein</fullName>
    </submittedName>
</protein>
<keyword evidence="2" id="KW-1185">Reference proteome</keyword>
<dbReference type="Proteomes" id="UP001428341">
    <property type="component" value="Unassembled WGS sequence"/>
</dbReference>